<feature type="signal peptide" evidence="1">
    <location>
        <begin position="1"/>
        <end position="20"/>
    </location>
</feature>
<comment type="caution">
    <text evidence="2">The sequence shown here is derived from an EMBL/GenBank/DDBJ whole genome shotgun (WGS) entry which is preliminary data.</text>
</comment>
<dbReference type="RefSeq" id="WP_095641006.1">
    <property type="nucleotide sequence ID" value="NZ_NSJZ01000016.1"/>
</dbReference>
<reference evidence="2 3" key="1">
    <citation type="submission" date="2017-09" db="EMBL/GenBank/DDBJ databases">
        <title>Paracoccus alkalisoli sp. nov., isolated from saline alkaline soil.</title>
        <authorList>
            <person name="Dong X."/>
            <person name="Zhang G."/>
        </authorList>
    </citation>
    <scope>NUCLEOTIDE SEQUENCE [LARGE SCALE GENOMIC DNA]</scope>
    <source>
        <strain evidence="2 3">WN007</strain>
    </source>
</reference>
<organism evidence="2 3">
    <name type="scientific">Paracoccus salipaludis</name>
    <dbReference type="NCBI Taxonomy" id="2032623"/>
    <lineage>
        <taxon>Bacteria</taxon>
        <taxon>Pseudomonadati</taxon>
        <taxon>Pseudomonadota</taxon>
        <taxon>Alphaproteobacteria</taxon>
        <taxon>Rhodobacterales</taxon>
        <taxon>Paracoccaceae</taxon>
        <taxon>Paracoccus</taxon>
    </lineage>
</organism>
<feature type="chain" id="PRO_5012064607" description="DUF2092 domain-containing protein" evidence="1">
    <location>
        <begin position="21"/>
        <end position="249"/>
    </location>
</feature>
<proteinExistence type="predicted"/>
<evidence type="ECO:0000256" key="1">
    <source>
        <dbReference type="SAM" id="SignalP"/>
    </source>
</evidence>
<dbReference type="AlphaFoldDB" id="A0A2A2GHF2"/>
<keyword evidence="1" id="KW-0732">Signal</keyword>
<accession>A0A2A2GHF2</accession>
<evidence type="ECO:0000313" key="3">
    <source>
        <dbReference type="Proteomes" id="UP000218023"/>
    </source>
</evidence>
<sequence length="249" mass="27192">MRSLTIGAWLVAAMACPATAQELVEPAAREVLERMGTHLTGLQAYELTADTGMEIVLDTDQKLLVGGTAVYHVRQPNRLKVELRTDVAQREFFFDGTSATYVSPGDGFYAQVADAPATIGEMLEHAAQRHGLAFPVADLLAWNSGAEWMGRITEGFRVGQTRIGDVVADHWAYRIDNQDLELWIPVEGSPLPLRISTVDRQDLTHPRFTATLSWNEAADPADAIFSFTPAEGMTAIPLASTDLALEAPR</sequence>
<protein>
    <recommendedName>
        <fullName evidence="4">DUF2092 domain-containing protein</fullName>
    </recommendedName>
</protein>
<dbReference type="EMBL" id="NSJZ01000016">
    <property type="protein sequence ID" value="PAU96285.1"/>
    <property type="molecule type" value="Genomic_DNA"/>
</dbReference>
<dbReference type="Proteomes" id="UP000218023">
    <property type="component" value="Unassembled WGS sequence"/>
</dbReference>
<evidence type="ECO:0000313" key="2">
    <source>
        <dbReference type="EMBL" id="PAU96285.1"/>
    </source>
</evidence>
<dbReference type="OrthoDB" id="116979at2"/>
<evidence type="ECO:0008006" key="4">
    <source>
        <dbReference type="Google" id="ProtNLM"/>
    </source>
</evidence>
<gene>
    <name evidence="2" type="ORF">CK240_14250</name>
</gene>
<name>A0A2A2GHF2_9RHOB</name>
<dbReference type="InterPro" id="IPR019207">
    <property type="entry name" value="DUF2092"/>
</dbReference>
<keyword evidence="3" id="KW-1185">Reference proteome</keyword>
<dbReference type="PROSITE" id="PS51257">
    <property type="entry name" value="PROKAR_LIPOPROTEIN"/>
    <property type="match status" value="1"/>
</dbReference>
<dbReference type="Pfam" id="PF09865">
    <property type="entry name" value="DUF2092"/>
    <property type="match status" value="1"/>
</dbReference>